<reference evidence="1" key="1">
    <citation type="submission" date="2023-07" db="EMBL/GenBank/DDBJ databases">
        <title>draft genome sequence of fig (Ficus carica).</title>
        <authorList>
            <person name="Takahashi T."/>
            <person name="Nishimura K."/>
        </authorList>
    </citation>
    <scope>NUCLEOTIDE SEQUENCE</scope>
</reference>
<gene>
    <name evidence="1" type="ORF">TIFTF001_029063</name>
</gene>
<keyword evidence="2" id="KW-1185">Reference proteome</keyword>
<evidence type="ECO:0000313" key="2">
    <source>
        <dbReference type="Proteomes" id="UP001187192"/>
    </source>
</evidence>
<protein>
    <submittedName>
        <fullName evidence="1">Uncharacterized protein</fullName>
    </submittedName>
</protein>
<dbReference type="Proteomes" id="UP001187192">
    <property type="component" value="Unassembled WGS sequence"/>
</dbReference>
<proteinExistence type="predicted"/>
<sequence>MTRTQDNWSGRYTS</sequence>
<comment type="caution">
    <text evidence="1">The sequence shown here is derived from an EMBL/GenBank/DDBJ whole genome shotgun (WGS) entry which is preliminary data.</text>
</comment>
<evidence type="ECO:0000313" key="1">
    <source>
        <dbReference type="EMBL" id="GMN59965.1"/>
    </source>
</evidence>
<name>A0AA88DRQ6_FICCA</name>
<dbReference type="EMBL" id="BTGU01000093">
    <property type="protein sequence ID" value="GMN59965.1"/>
    <property type="molecule type" value="Genomic_DNA"/>
</dbReference>
<organism evidence="1 2">
    <name type="scientific">Ficus carica</name>
    <name type="common">Common fig</name>
    <dbReference type="NCBI Taxonomy" id="3494"/>
    <lineage>
        <taxon>Eukaryota</taxon>
        <taxon>Viridiplantae</taxon>
        <taxon>Streptophyta</taxon>
        <taxon>Embryophyta</taxon>
        <taxon>Tracheophyta</taxon>
        <taxon>Spermatophyta</taxon>
        <taxon>Magnoliopsida</taxon>
        <taxon>eudicotyledons</taxon>
        <taxon>Gunneridae</taxon>
        <taxon>Pentapetalae</taxon>
        <taxon>rosids</taxon>
        <taxon>fabids</taxon>
        <taxon>Rosales</taxon>
        <taxon>Moraceae</taxon>
        <taxon>Ficeae</taxon>
        <taxon>Ficus</taxon>
    </lineage>
</organism>
<accession>A0AA88DRQ6</accession>